<reference evidence="2" key="1">
    <citation type="journal article" date="2015" name="Nature">
        <title>Complex archaea that bridge the gap between prokaryotes and eukaryotes.</title>
        <authorList>
            <person name="Spang A."/>
            <person name="Saw J.H."/>
            <person name="Jorgensen S.L."/>
            <person name="Zaremba-Niedzwiedzka K."/>
            <person name="Martijn J."/>
            <person name="Lind A.E."/>
            <person name="van Eijk R."/>
            <person name="Schleper C."/>
            <person name="Guy L."/>
            <person name="Ettema T.J."/>
        </authorList>
    </citation>
    <scope>NUCLEOTIDE SEQUENCE</scope>
</reference>
<dbReference type="EMBL" id="LAZR01001697">
    <property type="protein sequence ID" value="KKN40585.1"/>
    <property type="molecule type" value="Genomic_DNA"/>
</dbReference>
<keyword evidence="1" id="KW-1133">Transmembrane helix</keyword>
<protein>
    <submittedName>
        <fullName evidence="2">Uncharacterized protein</fullName>
    </submittedName>
</protein>
<keyword evidence="1" id="KW-0472">Membrane</keyword>
<name>A0A0F9Q9B9_9ZZZZ</name>
<evidence type="ECO:0000256" key="1">
    <source>
        <dbReference type="SAM" id="Phobius"/>
    </source>
</evidence>
<keyword evidence="1" id="KW-0812">Transmembrane</keyword>
<gene>
    <name evidence="2" type="ORF">LCGC14_0732210</name>
</gene>
<comment type="caution">
    <text evidence="2">The sequence shown here is derived from an EMBL/GenBank/DDBJ whole genome shotgun (WGS) entry which is preliminary data.</text>
</comment>
<proteinExistence type="predicted"/>
<organism evidence="2">
    <name type="scientific">marine sediment metagenome</name>
    <dbReference type="NCBI Taxonomy" id="412755"/>
    <lineage>
        <taxon>unclassified sequences</taxon>
        <taxon>metagenomes</taxon>
        <taxon>ecological metagenomes</taxon>
    </lineage>
</organism>
<feature type="transmembrane region" description="Helical" evidence="1">
    <location>
        <begin position="188"/>
        <end position="210"/>
    </location>
</feature>
<evidence type="ECO:0000313" key="2">
    <source>
        <dbReference type="EMBL" id="KKN40585.1"/>
    </source>
</evidence>
<accession>A0A0F9Q9B9</accession>
<sequence length="211" mass="23161">MASVGDFFSGTDWGGLFLNVGIGAVSMVLIAGVIIGIVVWTKNKKTYIYPVSLIVMKENGSHKRRDDLRGGLVKQRNGVTDFVIKIPRSYKKKKLGYVPNFSLTDANDRVVFLTSGDGIVWQQCAETLVTNKEVEFEVIEGEGDDAKTVNKKMMASLIIEPIPIDIKHVTINNIQAAESILEGNKLKATALIVGGFILMVMVQLIFLFLVA</sequence>
<feature type="non-terminal residue" evidence="2">
    <location>
        <position position="211"/>
    </location>
</feature>
<dbReference type="AlphaFoldDB" id="A0A0F9Q9B9"/>
<feature type="transmembrane region" description="Helical" evidence="1">
    <location>
        <begin position="16"/>
        <end position="40"/>
    </location>
</feature>